<dbReference type="GO" id="GO:0000977">
    <property type="term" value="F:RNA polymerase II transcription regulatory region sequence-specific DNA binding"/>
    <property type="evidence" value="ECO:0007669"/>
    <property type="project" value="TreeGrafter"/>
</dbReference>
<reference evidence="1 2" key="1">
    <citation type="journal article" date="2015" name="Genome Biol.">
        <title>Comparative genomics of Steinernema reveals deeply conserved gene regulatory networks.</title>
        <authorList>
            <person name="Dillman A.R."/>
            <person name="Macchietto M."/>
            <person name="Porter C.F."/>
            <person name="Rogers A."/>
            <person name="Williams B."/>
            <person name="Antoshechkin I."/>
            <person name="Lee M.M."/>
            <person name="Goodwin Z."/>
            <person name="Lu X."/>
            <person name="Lewis E.E."/>
            <person name="Goodrich-Blair H."/>
            <person name="Stock S.P."/>
            <person name="Adams B.J."/>
            <person name="Sternberg P.W."/>
            <person name="Mortazavi A."/>
        </authorList>
    </citation>
    <scope>NUCLEOTIDE SEQUENCE [LARGE SCALE GENOMIC DNA]</scope>
    <source>
        <strain evidence="1 2">ALL</strain>
    </source>
</reference>
<dbReference type="GO" id="GO:0051726">
    <property type="term" value="P:regulation of cell cycle"/>
    <property type="evidence" value="ECO:0007669"/>
    <property type="project" value="InterPro"/>
</dbReference>
<dbReference type="EMBL" id="AZBU02000013">
    <property type="protein sequence ID" value="TKR58672.1"/>
    <property type="molecule type" value="Genomic_DNA"/>
</dbReference>
<dbReference type="GO" id="GO:0005634">
    <property type="term" value="C:nucleus"/>
    <property type="evidence" value="ECO:0007669"/>
    <property type="project" value="TreeGrafter"/>
</dbReference>
<dbReference type="InterPro" id="IPR015648">
    <property type="entry name" value="Transcrpt_fac_DP"/>
</dbReference>
<name>A0A4U5LRP2_STECR</name>
<proteinExistence type="predicted"/>
<reference evidence="1 2" key="2">
    <citation type="journal article" date="2019" name="G3 (Bethesda)">
        <title>Hybrid Assembly of the Genome of the Entomopathogenic Nematode Steinernema carpocapsae Identifies the X-Chromosome.</title>
        <authorList>
            <person name="Serra L."/>
            <person name="Macchietto M."/>
            <person name="Macias-Munoz A."/>
            <person name="McGill C.J."/>
            <person name="Rodriguez I.M."/>
            <person name="Rodriguez B."/>
            <person name="Murad R."/>
            <person name="Mortazavi A."/>
        </authorList>
    </citation>
    <scope>NUCLEOTIDE SEQUENCE [LARGE SCALE GENOMIC DNA]</scope>
    <source>
        <strain evidence="1 2">ALL</strain>
    </source>
</reference>
<keyword evidence="2" id="KW-1185">Reference proteome</keyword>
<comment type="caution">
    <text evidence="1">The sequence shown here is derived from an EMBL/GenBank/DDBJ whole genome shotgun (WGS) entry which is preliminary data.</text>
</comment>
<sequence>MPNVQMAVGIIDKTRKVIKWIGMPRSDTGVQEVAALDEEKVQKWQLIQMNKDELRELAATLVGFKNLV</sequence>
<protein>
    <submittedName>
        <fullName evidence="1">Uncharacterized protein</fullName>
    </submittedName>
</protein>
<dbReference type="OrthoDB" id="552115at2759"/>
<dbReference type="GO" id="GO:0000981">
    <property type="term" value="F:DNA-binding transcription factor activity, RNA polymerase II-specific"/>
    <property type="evidence" value="ECO:0007669"/>
    <property type="project" value="TreeGrafter"/>
</dbReference>
<dbReference type="PANTHER" id="PTHR12548">
    <property type="entry name" value="TRANSCRIPTION FACTOR DP"/>
    <property type="match status" value="1"/>
</dbReference>
<dbReference type="STRING" id="34508.A0A4U5LRP2"/>
<dbReference type="GO" id="GO:0005667">
    <property type="term" value="C:transcription regulator complex"/>
    <property type="evidence" value="ECO:0007669"/>
    <property type="project" value="InterPro"/>
</dbReference>
<organism evidence="1 2">
    <name type="scientific">Steinernema carpocapsae</name>
    <name type="common">Entomopathogenic nematode</name>
    <dbReference type="NCBI Taxonomy" id="34508"/>
    <lineage>
        <taxon>Eukaryota</taxon>
        <taxon>Metazoa</taxon>
        <taxon>Ecdysozoa</taxon>
        <taxon>Nematoda</taxon>
        <taxon>Chromadorea</taxon>
        <taxon>Rhabditida</taxon>
        <taxon>Tylenchina</taxon>
        <taxon>Panagrolaimomorpha</taxon>
        <taxon>Strongyloidoidea</taxon>
        <taxon>Steinernematidae</taxon>
        <taxon>Steinernema</taxon>
    </lineage>
</organism>
<evidence type="ECO:0000313" key="1">
    <source>
        <dbReference type="EMBL" id="TKR58672.1"/>
    </source>
</evidence>
<gene>
    <name evidence="1" type="ORF">L596_030087</name>
</gene>
<evidence type="ECO:0000313" key="2">
    <source>
        <dbReference type="Proteomes" id="UP000298663"/>
    </source>
</evidence>
<dbReference type="PANTHER" id="PTHR12548:SF9">
    <property type="entry name" value="TRANSCRIPTION FACTOR DP"/>
    <property type="match status" value="1"/>
</dbReference>
<dbReference type="AlphaFoldDB" id="A0A4U5LRP2"/>
<dbReference type="Proteomes" id="UP000298663">
    <property type="component" value="Unassembled WGS sequence"/>
</dbReference>
<accession>A0A4U5LRP2</accession>